<name>A0ABR4YJU1_9BACT</name>
<dbReference type="PANTHER" id="PTHR43453">
    <property type="entry name" value="RRNA METHYLASE-LIKE"/>
    <property type="match status" value="1"/>
</dbReference>
<keyword evidence="6 7" id="KW-0694">RNA-binding</keyword>
<proteinExistence type="inferred from homology"/>
<evidence type="ECO:0000256" key="5">
    <source>
        <dbReference type="ARBA" id="ARBA00022694"/>
    </source>
</evidence>
<dbReference type="Pfam" id="PF00588">
    <property type="entry name" value="SpoU_methylase"/>
    <property type="match status" value="1"/>
</dbReference>
<evidence type="ECO:0000256" key="6">
    <source>
        <dbReference type="ARBA" id="ARBA00022884"/>
    </source>
</evidence>
<feature type="binding site" evidence="7">
    <location>
        <position position="157"/>
    </location>
    <ligand>
        <name>S-adenosyl-L-methionine</name>
        <dbReference type="ChEBI" id="CHEBI:59789"/>
    </ligand>
</feature>
<evidence type="ECO:0000313" key="9">
    <source>
        <dbReference type="EMBL" id="KHE42517.1"/>
    </source>
</evidence>
<dbReference type="EMBL" id="JRGF01000003">
    <property type="protein sequence ID" value="KHE42517.1"/>
    <property type="molecule type" value="Genomic_DNA"/>
</dbReference>
<sequence>MRSPEWYRPRIAYLSQFILPERFETFRQVLSMRTRWMTVCMENTFHPQNASAIIRNCEAFGIQDIHTVETLCPFSPNTHIVKGTDKWIDLHRHADTAGALAALRRAGYRLIATTPHSGDTSPEAFDVSQSPFVLIFGTEHAGISDEVKAAADGFIRIPMCGFVESLNVSASAAILLSQLSSRLRAGNAPWRLSDDEQAALLFRWLMESIRDSQRILAHEFPE</sequence>
<feature type="binding site" evidence="7">
    <location>
        <position position="166"/>
    </location>
    <ligand>
        <name>S-adenosyl-L-methionine</name>
        <dbReference type="ChEBI" id="CHEBI:59789"/>
    </ligand>
</feature>
<dbReference type="HAMAP" id="MF_02060">
    <property type="entry name" value="tRNA_methyltr_TrmH"/>
    <property type="match status" value="1"/>
</dbReference>
<evidence type="ECO:0000256" key="7">
    <source>
        <dbReference type="HAMAP-Rule" id="MF_02060"/>
    </source>
</evidence>
<reference evidence="9 10" key="1">
    <citation type="submission" date="2014-09" db="EMBL/GenBank/DDBJ databases">
        <title>Alistipes sp. 627, sp. nov., a novel member of the family Rikenellaceae isolated from human faeces.</title>
        <authorList>
            <person name="Shkoporov A.N."/>
            <person name="Chaplin A.V."/>
            <person name="Motuzova O.V."/>
            <person name="Kafarskaia L.I."/>
            <person name="Khokhlova E.V."/>
            <person name="Efimov B.A."/>
        </authorList>
    </citation>
    <scope>NUCLEOTIDE SEQUENCE [LARGE SCALE GENOMIC DNA]</scope>
    <source>
        <strain evidence="9 10">627</strain>
    </source>
</reference>
<dbReference type="GO" id="GO:0008168">
    <property type="term" value="F:methyltransferase activity"/>
    <property type="evidence" value="ECO:0007669"/>
    <property type="project" value="UniProtKB-KW"/>
</dbReference>
<comment type="catalytic activity">
    <reaction evidence="7">
        <text>guanosine(18) in tRNA + S-adenosyl-L-methionine = 2'-O-methylguanosine(18) in tRNA + S-adenosyl-L-homocysteine + H(+)</text>
        <dbReference type="Rhea" id="RHEA:20077"/>
        <dbReference type="Rhea" id="RHEA-COMP:10190"/>
        <dbReference type="Rhea" id="RHEA-COMP:10192"/>
        <dbReference type="ChEBI" id="CHEBI:15378"/>
        <dbReference type="ChEBI" id="CHEBI:57856"/>
        <dbReference type="ChEBI" id="CHEBI:59789"/>
        <dbReference type="ChEBI" id="CHEBI:74269"/>
        <dbReference type="ChEBI" id="CHEBI:74445"/>
        <dbReference type="EC" id="2.1.1.34"/>
    </reaction>
</comment>
<comment type="caution">
    <text evidence="9">The sequence shown here is derived from an EMBL/GenBank/DDBJ whole genome shotgun (WGS) entry which is preliminary data.</text>
</comment>
<keyword evidence="4 7" id="KW-0949">S-adenosyl-L-methionine</keyword>
<dbReference type="EC" id="2.1.1.34" evidence="7"/>
<dbReference type="SUPFAM" id="SSF75217">
    <property type="entry name" value="alpha/beta knot"/>
    <property type="match status" value="1"/>
</dbReference>
<dbReference type="InterPro" id="IPR029026">
    <property type="entry name" value="tRNA_m1G_MTases_N"/>
</dbReference>
<evidence type="ECO:0000256" key="3">
    <source>
        <dbReference type="ARBA" id="ARBA00022679"/>
    </source>
</evidence>
<evidence type="ECO:0000259" key="8">
    <source>
        <dbReference type="Pfam" id="PF00588"/>
    </source>
</evidence>
<keyword evidence="10" id="KW-1185">Reference proteome</keyword>
<comment type="caution">
    <text evidence="7">Lacks conserved residue(s) required for the propagation of feature annotation.</text>
</comment>
<gene>
    <name evidence="7" type="primary">trmH</name>
    <name evidence="9" type="ORF">LG35_02660</name>
</gene>
<feature type="domain" description="tRNA/rRNA methyltransferase SpoU type" evidence="8">
    <location>
        <begin position="38"/>
        <end position="176"/>
    </location>
</feature>
<evidence type="ECO:0000256" key="1">
    <source>
        <dbReference type="ARBA" id="ARBA00022555"/>
    </source>
</evidence>
<evidence type="ECO:0000313" key="10">
    <source>
        <dbReference type="Proteomes" id="UP000030889"/>
    </source>
</evidence>
<dbReference type="GO" id="GO:0032259">
    <property type="term" value="P:methylation"/>
    <property type="evidence" value="ECO:0007669"/>
    <property type="project" value="UniProtKB-KW"/>
</dbReference>
<keyword evidence="5 7" id="KW-0819">tRNA processing</keyword>
<dbReference type="PANTHER" id="PTHR43453:SF1">
    <property type="entry name" value="TRNA_RRNA METHYLTRANSFERASE SPOU TYPE DOMAIN-CONTAINING PROTEIN"/>
    <property type="match status" value="1"/>
</dbReference>
<keyword evidence="2 7" id="KW-0489">Methyltransferase</keyword>
<comment type="similarity">
    <text evidence="7">Belongs to the class IV-like SAM-binding methyltransferase superfamily. RNA methyltransferase TrmH family.</text>
</comment>
<organism evidence="9 10">
    <name type="scientific">Alistipes inops</name>
    <dbReference type="NCBI Taxonomy" id="1501391"/>
    <lineage>
        <taxon>Bacteria</taxon>
        <taxon>Pseudomonadati</taxon>
        <taxon>Bacteroidota</taxon>
        <taxon>Bacteroidia</taxon>
        <taxon>Bacteroidales</taxon>
        <taxon>Rikenellaceae</taxon>
        <taxon>Alistipes</taxon>
    </lineage>
</organism>
<dbReference type="Proteomes" id="UP000030889">
    <property type="component" value="Unassembled WGS sequence"/>
</dbReference>
<evidence type="ECO:0000256" key="4">
    <source>
        <dbReference type="ARBA" id="ARBA00022691"/>
    </source>
</evidence>
<dbReference type="InterPro" id="IPR033671">
    <property type="entry name" value="TrmH"/>
</dbReference>
<dbReference type="InterPro" id="IPR001537">
    <property type="entry name" value="SpoU_MeTrfase"/>
</dbReference>
<dbReference type="Gene3D" id="3.40.1280.10">
    <property type="match status" value="1"/>
</dbReference>
<comment type="function">
    <text evidence="7">Catalyzes the 2'-O methylation of guanosine at position 18 in tRNA.</text>
</comment>
<keyword evidence="3 7" id="KW-0808">Transferase</keyword>
<dbReference type="CDD" id="cd18092">
    <property type="entry name" value="SpoU-like_TrmH"/>
    <property type="match status" value="1"/>
</dbReference>
<feature type="binding site" evidence="7">
    <location>
        <position position="113"/>
    </location>
    <ligand>
        <name>S-adenosyl-L-methionine</name>
        <dbReference type="ChEBI" id="CHEBI:59789"/>
    </ligand>
</feature>
<dbReference type="InterPro" id="IPR029028">
    <property type="entry name" value="Alpha/beta_knot_MTases"/>
</dbReference>
<protein>
    <recommendedName>
        <fullName evidence="7">tRNA (guanosine(18)-2'-O)-methyltransferase</fullName>
        <ecNumber evidence="7">2.1.1.34</ecNumber>
    </recommendedName>
    <alternativeName>
        <fullName evidence="7">tRNA [Gm18] methyltransferase</fullName>
    </alternativeName>
</protein>
<accession>A0ABR4YJU1</accession>
<keyword evidence="1 7" id="KW-0820">tRNA-binding</keyword>
<evidence type="ECO:0000256" key="2">
    <source>
        <dbReference type="ARBA" id="ARBA00022603"/>
    </source>
</evidence>